<evidence type="ECO:0000313" key="2">
    <source>
        <dbReference type="EMBL" id="WOO78331.1"/>
    </source>
</evidence>
<dbReference type="Gene3D" id="2.60.120.620">
    <property type="entry name" value="q2cbj1_9rhob like domain"/>
    <property type="match status" value="1"/>
</dbReference>
<accession>A0AAF0Y611</accession>
<dbReference type="InterPro" id="IPR008775">
    <property type="entry name" value="Phytyl_CoA_dOase-like"/>
</dbReference>
<evidence type="ECO:0000259" key="1">
    <source>
        <dbReference type="Pfam" id="PF01966"/>
    </source>
</evidence>
<dbReference type="EMBL" id="CP086715">
    <property type="protein sequence ID" value="WOO78331.1"/>
    <property type="molecule type" value="Genomic_DNA"/>
</dbReference>
<name>A0AAF0Y611_9TREE</name>
<organism evidence="2 3">
    <name type="scientific">Vanrija pseudolonga</name>
    <dbReference type="NCBI Taxonomy" id="143232"/>
    <lineage>
        <taxon>Eukaryota</taxon>
        <taxon>Fungi</taxon>
        <taxon>Dikarya</taxon>
        <taxon>Basidiomycota</taxon>
        <taxon>Agaricomycotina</taxon>
        <taxon>Tremellomycetes</taxon>
        <taxon>Trichosporonales</taxon>
        <taxon>Trichosporonaceae</taxon>
        <taxon>Vanrija</taxon>
    </lineage>
</organism>
<protein>
    <submittedName>
        <fullName evidence="2">Purtative protein</fullName>
    </submittedName>
</protein>
<keyword evidence="3" id="KW-1185">Reference proteome</keyword>
<dbReference type="AlphaFoldDB" id="A0AAF0Y611"/>
<evidence type="ECO:0000313" key="3">
    <source>
        <dbReference type="Proteomes" id="UP000827549"/>
    </source>
</evidence>
<dbReference type="Proteomes" id="UP000827549">
    <property type="component" value="Chromosome 2"/>
</dbReference>
<dbReference type="InterPro" id="IPR052567">
    <property type="entry name" value="OP_Dioxygenase"/>
</dbReference>
<proteinExistence type="predicted"/>
<dbReference type="Pfam" id="PF05721">
    <property type="entry name" value="PhyH"/>
    <property type="match status" value="1"/>
</dbReference>
<dbReference type="Gene3D" id="1.10.3210.10">
    <property type="entry name" value="Hypothetical protein af1432"/>
    <property type="match status" value="1"/>
</dbReference>
<dbReference type="PANTHER" id="PTHR40202">
    <property type="match status" value="1"/>
</dbReference>
<gene>
    <name evidence="2" type="primary">MIMI_L432</name>
    <name evidence="2" type="ORF">LOC62_02G001878</name>
</gene>
<reference evidence="2" key="1">
    <citation type="submission" date="2023-10" db="EMBL/GenBank/DDBJ databases">
        <authorList>
            <person name="Noh H."/>
        </authorList>
    </citation>
    <scope>NUCLEOTIDE SEQUENCE</scope>
    <source>
        <strain evidence="2">DUCC4014</strain>
    </source>
</reference>
<dbReference type="GeneID" id="87805130"/>
<dbReference type="SUPFAM" id="SSF51197">
    <property type="entry name" value="Clavaminate synthase-like"/>
    <property type="match status" value="1"/>
</dbReference>
<feature type="domain" description="HD" evidence="1">
    <location>
        <begin position="304"/>
        <end position="379"/>
    </location>
</feature>
<dbReference type="Pfam" id="PF01966">
    <property type="entry name" value="HD"/>
    <property type="match status" value="1"/>
</dbReference>
<dbReference type="SUPFAM" id="SSF109604">
    <property type="entry name" value="HD-domain/PDEase-like"/>
    <property type="match status" value="1"/>
</dbReference>
<sequence length="465" mass="49788">MSFDKPYPLTPAQEASFAADGFLILSDVLNPAEVTDLQAWAREVHTWPSRKGEHMPYTEVRADGSVGLCRTENYANYHSGFNGLFRGERLTGILSKLMGEPAVLFKEKINYKEPGGSGGFDAHIDAAAYNHAGAVKHTTFLMAVDAMDLTNGCLEVVVGSHTQEIPLAANRCIDPEWEAKATWTPVPLPAGALLVFGSYLAHRSGPNSSPRARAAIYATYNGVSEGDKHDSYYAHRRAAWPPSDERVPGVDYTEGALTYAYGSPMTGGVALIDSKLAGDKVDGVIRLMKAQGEADYIGEKISQLEHALQAAHSARTSGANEPTVVAALLHDIGQFVRSDEAMMVNGASVGNKGHEALGAAYLASLGFPGSVTQLVGAHVVAKRYLTATRPGYLDALSTASKMSLTCQGGPFTPAEVAAFEADPLAKEKVALRLWDDGAKVVGADVPPLESYHEMMVRVLVKQDRR</sequence>
<dbReference type="InterPro" id="IPR006674">
    <property type="entry name" value="HD_domain"/>
</dbReference>
<dbReference type="PANTHER" id="PTHR40202:SF1">
    <property type="entry name" value="HD DOMAIN-CONTAINING PROTEIN"/>
    <property type="match status" value="1"/>
</dbReference>
<dbReference type="RefSeq" id="XP_062624363.1">
    <property type="nucleotide sequence ID" value="XM_062768379.1"/>
</dbReference>